<dbReference type="GO" id="GO:0016787">
    <property type="term" value="F:hydrolase activity"/>
    <property type="evidence" value="ECO:0007669"/>
    <property type="project" value="UniProtKB-KW"/>
</dbReference>
<evidence type="ECO:0000313" key="2">
    <source>
        <dbReference type="Proteomes" id="UP000572635"/>
    </source>
</evidence>
<protein>
    <submittedName>
        <fullName evidence="1">Putative hydrolase of the HAD superfamily</fullName>
    </submittedName>
</protein>
<dbReference type="SFLD" id="SFLDG01129">
    <property type="entry name" value="C1.5:_HAD__Beta-PGM__Phosphata"/>
    <property type="match status" value="1"/>
</dbReference>
<dbReference type="PRINTS" id="PR00413">
    <property type="entry name" value="HADHALOGNASE"/>
</dbReference>
<dbReference type="AlphaFoldDB" id="A0A7W8QSQ1"/>
<dbReference type="InterPro" id="IPR006439">
    <property type="entry name" value="HAD-SF_hydro_IA"/>
</dbReference>
<evidence type="ECO:0000313" key="1">
    <source>
        <dbReference type="EMBL" id="MBB5435449.1"/>
    </source>
</evidence>
<dbReference type="PANTHER" id="PTHR43611:SF3">
    <property type="entry name" value="FLAVIN MONONUCLEOTIDE HYDROLASE 1, CHLOROPLATIC"/>
    <property type="match status" value="1"/>
</dbReference>
<dbReference type="NCBIfam" id="TIGR01509">
    <property type="entry name" value="HAD-SF-IA-v3"/>
    <property type="match status" value="1"/>
</dbReference>
<name>A0A7W8QSQ1_9ACTN</name>
<dbReference type="EMBL" id="JACHDB010000002">
    <property type="protein sequence ID" value="MBB5435449.1"/>
    <property type="molecule type" value="Genomic_DNA"/>
</dbReference>
<keyword evidence="2" id="KW-1185">Reference proteome</keyword>
<keyword evidence="1" id="KW-0378">Hydrolase</keyword>
<dbReference type="RefSeq" id="WP_184398266.1">
    <property type="nucleotide sequence ID" value="NZ_BAAAJD010000080.1"/>
</dbReference>
<comment type="caution">
    <text evidence="1">The sequence shown here is derived from an EMBL/GenBank/DDBJ whole genome shotgun (WGS) entry which is preliminary data.</text>
</comment>
<dbReference type="SUPFAM" id="SSF56784">
    <property type="entry name" value="HAD-like"/>
    <property type="match status" value="1"/>
</dbReference>
<dbReference type="CDD" id="cd02603">
    <property type="entry name" value="HAD_sEH-N_like"/>
    <property type="match status" value="1"/>
</dbReference>
<dbReference type="InterPro" id="IPR023214">
    <property type="entry name" value="HAD_sf"/>
</dbReference>
<gene>
    <name evidence="1" type="ORF">HDA36_005597</name>
</gene>
<organism evidence="1 2">
    <name type="scientific">Nocardiopsis composta</name>
    <dbReference type="NCBI Taxonomy" id="157465"/>
    <lineage>
        <taxon>Bacteria</taxon>
        <taxon>Bacillati</taxon>
        <taxon>Actinomycetota</taxon>
        <taxon>Actinomycetes</taxon>
        <taxon>Streptosporangiales</taxon>
        <taxon>Nocardiopsidaceae</taxon>
        <taxon>Nocardiopsis</taxon>
    </lineage>
</organism>
<dbReference type="Gene3D" id="3.40.50.1000">
    <property type="entry name" value="HAD superfamily/HAD-like"/>
    <property type="match status" value="1"/>
</dbReference>
<dbReference type="PANTHER" id="PTHR43611">
    <property type="entry name" value="ALPHA-D-GLUCOSE 1-PHOSPHATE PHOSPHATASE"/>
    <property type="match status" value="1"/>
</dbReference>
<dbReference type="SFLD" id="SFLDS00003">
    <property type="entry name" value="Haloacid_Dehalogenase"/>
    <property type="match status" value="1"/>
</dbReference>
<accession>A0A7W8QSQ1</accession>
<reference evidence="1 2" key="1">
    <citation type="submission" date="2020-08" db="EMBL/GenBank/DDBJ databases">
        <title>Sequencing the genomes of 1000 actinobacteria strains.</title>
        <authorList>
            <person name="Klenk H.-P."/>
        </authorList>
    </citation>
    <scope>NUCLEOTIDE SEQUENCE [LARGE SCALE GENOMIC DNA]</scope>
    <source>
        <strain evidence="1 2">DSM 44551</strain>
    </source>
</reference>
<sequence>MAIERSGPVVLFDYGEVISLPPSAEDRAALEGLSGVAAEAFWEAYWGERRAYDRGLAAADYWGRVARRAGADWDAVRVQRLWAADVASWLRPDPRAADLLAELAGRGVRTALLSNAPSDIAGALRHSPALAAMEHRFFSCDLGACKPEPAVYRHVLEVLGSPPADTVFVDDRKENVLAAAEQGIDAHHYTGFAGLREFLAERLGGAPRRHAEA</sequence>
<dbReference type="Pfam" id="PF00702">
    <property type="entry name" value="Hydrolase"/>
    <property type="match status" value="1"/>
</dbReference>
<dbReference type="InterPro" id="IPR036412">
    <property type="entry name" value="HAD-like_sf"/>
</dbReference>
<dbReference type="Proteomes" id="UP000572635">
    <property type="component" value="Unassembled WGS sequence"/>
</dbReference>
<proteinExistence type="predicted"/>